<organism evidence="9 10">
    <name type="scientific">Sagittula stellata (strain ATCC 700073 / DSM 11524 / E-37)</name>
    <dbReference type="NCBI Taxonomy" id="388399"/>
    <lineage>
        <taxon>Bacteria</taxon>
        <taxon>Pseudomonadati</taxon>
        <taxon>Pseudomonadota</taxon>
        <taxon>Alphaproteobacteria</taxon>
        <taxon>Rhodobacterales</taxon>
        <taxon>Roseobacteraceae</taxon>
        <taxon>Sagittula</taxon>
    </lineage>
</organism>
<dbReference type="InterPro" id="IPR029510">
    <property type="entry name" value="Ald_DH_CS_GLU"/>
</dbReference>
<dbReference type="Gene3D" id="3.40.309.10">
    <property type="entry name" value="Aldehyde Dehydrogenase, Chain A, domain 2"/>
    <property type="match status" value="1"/>
</dbReference>
<dbReference type="GO" id="GO:0004029">
    <property type="term" value="F:aldehyde dehydrogenase (NAD+) activity"/>
    <property type="evidence" value="ECO:0007669"/>
    <property type="project" value="UniProtKB-EC"/>
</dbReference>
<evidence type="ECO:0000259" key="8">
    <source>
        <dbReference type="Pfam" id="PF00171"/>
    </source>
</evidence>
<dbReference type="CDD" id="cd07130">
    <property type="entry name" value="ALDH_F7_AASADH"/>
    <property type="match status" value="1"/>
</dbReference>
<dbReference type="InterPro" id="IPR044638">
    <property type="entry name" value="ALDH7A1-like"/>
</dbReference>
<dbReference type="AlphaFoldDB" id="A3K622"/>
<evidence type="ECO:0000256" key="4">
    <source>
        <dbReference type="ARBA" id="ARBA00023027"/>
    </source>
</evidence>
<feature type="domain" description="Aldehyde dehydrogenase" evidence="8">
    <location>
        <begin position="19"/>
        <end position="481"/>
    </location>
</feature>
<evidence type="ECO:0000256" key="3">
    <source>
        <dbReference type="ARBA" id="ARBA00023002"/>
    </source>
</evidence>
<comment type="similarity">
    <text evidence="1 7">Belongs to the aldehyde dehydrogenase family.</text>
</comment>
<name>A3K622_SAGS3</name>
<dbReference type="EMBL" id="AAYA01000009">
    <property type="protein sequence ID" value="EBA07561.1"/>
    <property type="molecule type" value="Genomic_DNA"/>
</dbReference>
<dbReference type="SUPFAM" id="SSF53720">
    <property type="entry name" value="ALDH-like"/>
    <property type="match status" value="1"/>
</dbReference>
<keyword evidence="4" id="KW-0520">NAD</keyword>
<evidence type="ECO:0000256" key="7">
    <source>
        <dbReference type="RuleBase" id="RU003345"/>
    </source>
</evidence>
<evidence type="ECO:0000256" key="5">
    <source>
        <dbReference type="ARBA" id="ARBA00024226"/>
    </source>
</evidence>
<dbReference type="PANTHER" id="PTHR43521">
    <property type="entry name" value="ALPHA-AMINOADIPIC SEMIALDEHYDE DEHYDROGENASE"/>
    <property type="match status" value="1"/>
</dbReference>
<reference evidence="9 10" key="1">
    <citation type="submission" date="2006-06" db="EMBL/GenBank/DDBJ databases">
        <authorList>
            <person name="Moran M.A."/>
            <person name="Ferriera S."/>
            <person name="Johnson J."/>
            <person name="Kravitz S."/>
            <person name="Beeson K."/>
            <person name="Sutton G."/>
            <person name="Rogers Y.-H."/>
            <person name="Friedman R."/>
            <person name="Frazier M."/>
            <person name="Venter J.C."/>
        </authorList>
    </citation>
    <scope>NUCLEOTIDE SEQUENCE [LARGE SCALE GENOMIC DNA]</scope>
    <source>
        <strain evidence="9 10">E-37</strain>
    </source>
</reference>
<keyword evidence="3 7" id="KW-0560">Oxidoreductase</keyword>
<evidence type="ECO:0000256" key="2">
    <source>
        <dbReference type="ARBA" id="ARBA00011881"/>
    </source>
</evidence>
<dbReference type="Pfam" id="PF00171">
    <property type="entry name" value="Aldedh"/>
    <property type="match status" value="1"/>
</dbReference>
<dbReference type="InterPro" id="IPR016163">
    <property type="entry name" value="Ald_DH_C"/>
</dbReference>
<dbReference type="Proteomes" id="UP000005713">
    <property type="component" value="Unassembled WGS sequence"/>
</dbReference>
<dbReference type="InterPro" id="IPR016162">
    <property type="entry name" value="Ald_DH_N"/>
</dbReference>
<dbReference type="InterPro" id="IPR015590">
    <property type="entry name" value="Aldehyde_DH_dom"/>
</dbReference>
<dbReference type="RefSeq" id="WP_005860677.1">
    <property type="nucleotide sequence ID" value="NZ_AAYA01000009.1"/>
</dbReference>
<feature type="active site" evidence="6">
    <location>
        <position position="254"/>
    </location>
</feature>
<dbReference type="PROSITE" id="PS00687">
    <property type="entry name" value="ALDEHYDE_DEHYDR_GLU"/>
    <property type="match status" value="1"/>
</dbReference>
<proteinExistence type="inferred from homology"/>
<dbReference type="eggNOG" id="COG1012">
    <property type="taxonomic scope" value="Bacteria"/>
</dbReference>
<evidence type="ECO:0000256" key="6">
    <source>
        <dbReference type="PROSITE-ProRule" id="PRU10007"/>
    </source>
</evidence>
<evidence type="ECO:0000256" key="1">
    <source>
        <dbReference type="ARBA" id="ARBA00009986"/>
    </source>
</evidence>
<dbReference type="OrthoDB" id="9812625at2"/>
<evidence type="ECO:0000313" key="9">
    <source>
        <dbReference type="EMBL" id="EBA07561.1"/>
    </source>
</evidence>
<dbReference type="Gene3D" id="3.40.605.10">
    <property type="entry name" value="Aldehyde Dehydrogenase, Chain A, domain 1"/>
    <property type="match status" value="1"/>
</dbReference>
<protein>
    <recommendedName>
        <fullName evidence="5">aldehyde dehydrogenase (NAD(+))</fullName>
        <ecNumber evidence="5">1.2.1.3</ecNumber>
    </recommendedName>
</protein>
<evidence type="ECO:0000313" key="10">
    <source>
        <dbReference type="Proteomes" id="UP000005713"/>
    </source>
</evidence>
<dbReference type="InterPro" id="IPR016161">
    <property type="entry name" value="Ald_DH/histidinol_DH"/>
</dbReference>
<sequence>MTYQHILDACGLTAAETTGGTLSVTTPVDGSEIARVPMHSVADAEAAIAKGVEAFEAWRKVPAPRRGELVRLLGEELRREKENLGRLVSLECGKIYQEGLGEVQEMIDICDFAVGLSRQLYGLTIASERPGHSMRETWHPLGVCGIITAFNFPAAPWCWNAALALVCGDPVIAKPSEKTPLTQLAIQKICDRAMAAFGGDAPEGLIQTLIGERDLGEVLTASRDVALISATGSVPMGKAVAADMSKRLGKTILELGGNNAMIVAPSADLEMAVRAIVFSAVGTAGQRCTSLRRLIVHEDIYDQLIPRLTKVYEGLSIGSPLEAGTLVGPLIDAGAMTAMEKALEQACAEGGTVHGGGRALTDQYPDAAYVAPAIVEMPAQSAIVHTETFAPILYAMKYTDLDAAIAMQNAVPQGLSSCIFSTDLRETEHFLSAQGSDCGIANVNIGPSGAEIGGAFGGEKETGGGRESGSDAWRAYMRRQTSTVNYSRELPLAQGISFEI</sequence>
<comment type="caution">
    <text evidence="9">The sequence shown here is derived from an EMBL/GenBank/DDBJ whole genome shotgun (WGS) entry which is preliminary data.</text>
</comment>
<gene>
    <name evidence="9" type="ORF">SSE37_22220</name>
</gene>
<keyword evidence="10" id="KW-1185">Reference proteome</keyword>
<dbReference type="EC" id="1.2.1.3" evidence="5"/>
<accession>A3K622</accession>
<dbReference type="PANTHER" id="PTHR43521:SF1">
    <property type="entry name" value="ALPHA-AMINOADIPIC SEMIALDEHYDE DEHYDROGENASE"/>
    <property type="match status" value="1"/>
</dbReference>
<dbReference type="FunFam" id="3.40.309.10:FF:000018">
    <property type="entry name" value="Alpha-aminoadipic semialdehyde dehydrogenase"/>
    <property type="match status" value="1"/>
</dbReference>
<comment type="subunit">
    <text evidence="2">Homotetramer.</text>
</comment>